<dbReference type="PANTHER" id="PTHR43649:SF12">
    <property type="entry name" value="DIACETYLCHITOBIOSE BINDING PROTEIN DASA"/>
    <property type="match status" value="1"/>
</dbReference>
<keyword evidence="1" id="KW-0732">Signal</keyword>
<dbReference type="InterPro" id="IPR006059">
    <property type="entry name" value="SBP"/>
</dbReference>
<proteinExistence type="predicted"/>
<protein>
    <recommendedName>
        <fullName evidence="4">ABC transporter substrate-binding protein</fullName>
    </recommendedName>
</protein>
<evidence type="ECO:0008006" key="4">
    <source>
        <dbReference type="Google" id="ProtNLM"/>
    </source>
</evidence>
<gene>
    <name evidence="2" type="ORF">DQG23_22195</name>
</gene>
<dbReference type="SUPFAM" id="SSF53850">
    <property type="entry name" value="Periplasmic binding protein-like II"/>
    <property type="match status" value="1"/>
</dbReference>
<accession>A0A329MI42</accession>
<evidence type="ECO:0000313" key="3">
    <source>
        <dbReference type="Proteomes" id="UP000250369"/>
    </source>
</evidence>
<dbReference type="InterPro" id="IPR050490">
    <property type="entry name" value="Bact_solute-bd_prot1"/>
</dbReference>
<dbReference type="AlphaFoldDB" id="A0A329MI42"/>
<comment type="caution">
    <text evidence="2">The sequence shown here is derived from an EMBL/GenBank/DDBJ whole genome shotgun (WGS) entry which is preliminary data.</text>
</comment>
<dbReference type="Proteomes" id="UP000250369">
    <property type="component" value="Unassembled WGS sequence"/>
</dbReference>
<evidence type="ECO:0000256" key="1">
    <source>
        <dbReference type="SAM" id="SignalP"/>
    </source>
</evidence>
<keyword evidence="3" id="KW-1185">Reference proteome</keyword>
<dbReference type="PANTHER" id="PTHR43649">
    <property type="entry name" value="ARABINOSE-BINDING PROTEIN-RELATED"/>
    <property type="match status" value="1"/>
</dbReference>
<sequence length="530" mass="59643">MNKGEIVMKCKRKHAAVSGLLVMSLLLSACSGEKEIKENETAAPAGKPKISILTTSPAEYTQTVSDWNQNAYVKKVEELTGTDLEFEFLNWGDYQTQLTLRFASGELADLVQSGAFDSPAHARAAEEGAILELNELIDKYGPNLKAKIPEKVWKDPSISKNGKIYAIPGLVPHAHTAVPFIREDWLQKAGMSMPVTLDDWVAYFEKVKTMDMNGNGDPNDEYGFYVRENLGSSDMFFYEFGVAMNHWVMQGDQFVPSVITPNMKDALAFWRMLYKKGYINPNAITNKYADWQAGITSGKAGSWLHYVDNLANMWAPDQFVGQPDAKPVVIEPPKGPRGQGVGLANTGMYYVWIIPAKTKNPEKVIQFLDKAWSDPELQKFYTFGLEGHNYEMVDGKMKWDPTSPNNANNMESFAYQVNTNVTGHSVNNDEAIKLSPFAEQLQRGFAISEKYKIEADSMYMPLPEAFKTRPELLPNFVSGSTLLLDMFAKVITSDVDIDAEFDKFVQEWKRRGGDEAIKQATEWHKSFFRK</sequence>
<dbReference type="Gene3D" id="3.40.190.10">
    <property type="entry name" value="Periplasmic binding protein-like II"/>
    <property type="match status" value="2"/>
</dbReference>
<name>A0A329MI42_9BACL</name>
<dbReference type="PROSITE" id="PS51257">
    <property type="entry name" value="PROKAR_LIPOPROTEIN"/>
    <property type="match status" value="1"/>
</dbReference>
<dbReference type="Pfam" id="PF01547">
    <property type="entry name" value="SBP_bac_1"/>
    <property type="match status" value="1"/>
</dbReference>
<evidence type="ECO:0000313" key="2">
    <source>
        <dbReference type="EMBL" id="RAV19248.1"/>
    </source>
</evidence>
<reference evidence="2 3" key="1">
    <citation type="journal article" date="2009" name="Int. J. Syst. Evol. Microbiol.">
        <title>Paenibacillus contaminans sp. nov., isolated from a contaminated laboratory plate.</title>
        <authorList>
            <person name="Chou J.H."/>
            <person name="Lee J.H."/>
            <person name="Lin M.C."/>
            <person name="Chang P.S."/>
            <person name="Arun A.B."/>
            <person name="Young C.C."/>
            <person name="Chen W.M."/>
        </authorList>
    </citation>
    <scope>NUCLEOTIDE SEQUENCE [LARGE SCALE GENOMIC DNA]</scope>
    <source>
        <strain evidence="2 3">CKOBP-6</strain>
    </source>
</reference>
<dbReference type="EMBL" id="QMFB01000013">
    <property type="protein sequence ID" value="RAV19248.1"/>
    <property type="molecule type" value="Genomic_DNA"/>
</dbReference>
<feature type="signal peptide" evidence="1">
    <location>
        <begin position="1"/>
        <end position="29"/>
    </location>
</feature>
<feature type="chain" id="PRO_5039237151" description="ABC transporter substrate-binding protein" evidence="1">
    <location>
        <begin position="30"/>
        <end position="530"/>
    </location>
</feature>
<organism evidence="2 3">
    <name type="scientific">Paenibacillus contaminans</name>
    <dbReference type="NCBI Taxonomy" id="450362"/>
    <lineage>
        <taxon>Bacteria</taxon>
        <taxon>Bacillati</taxon>
        <taxon>Bacillota</taxon>
        <taxon>Bacilli</taxon>
        <taxon>Bacillales</taxon>
        <taxon>Paenibacillaceae</taxon>
        <taxon>Paenibacillus</taxon>
    </lineage>
</organism>